<accession>A0A7K7BDL3</accession>
<feature type="non-terminal residue" evidence="2">
    <location>
        <position position="211"/>
    </location>
</feature>
<dbReference type="InterPro" id="IPR026124">
    <property type="entry name" value="Sperm-assoc_Ag8"/>
</dbReference>
<organism evidence="2 3">
    <name type="scientific">Nothoprocta ornata</name>
    <dbReference type="NCBI Taxonomy" id="83376"/>
    <lineage>
        <taxon>Eukaryota</taxon>
        <taxon>Metazoa</taxon>
        <taxon>Chordata</taxon>
        <taxon>Craniata</taxon>
        <taxon>Vertebrata</taxon>
        <taxon>Euteleostomi</taxon>
        <taxon>Archelosauria</taxon>
        <taxon>Archosauria</taxon>
        <taxon>Dinosauria</taxon>
        <taxon>Saurischia</taxon>
        <taxon>Theropoda</taxon>
        <taxon>Coelurosauria</taxon>
        <taxon>Aves</taxon>
        <taxon>Palaeognathae</taxon>
        <taxon>Tinamiformes</taxon>
        <taxon>Tinamidae</taxon>
        <taxon>Nothoprocta</taxon>
    </lineage>
</organism>
<dbReference type="GO" id="GO:0005634">
    <property type="term" value="C:nucleus"/>
    <property type="evidence" value="ECO:0007669"/>
    <property type="project" value="TreeGrafter"/>
</dbReference>
<feature type="non-terminal residue" evidence="2">
    <location>
        <position position="1"/>
    </location>
</feature>
<dbReference type="PANTHER" id="PTHR15510">
    <property type="entry name" value="SPERM-ASSOCIATED ANTIGEN 8"/>
    <property type="match status" value="1"/>
</dbReference>
<dbReference type="Pfam" id="PF22584">
    <property type="entry name" value="CFAP143"/>
    <property type="match status" value="2"/>
</dbReference>
<sequence>PAELPGRPAARGSCLLRNWQEERATNELDRVPMPELGSEGYFYRHGHRGLLAGQPPSRTAHGTTTQDTYGEPRRSARPARGEAALPAGTPGVRSGPGADGARVPAGQREAMLELMLFHKYRQEVLEETCPPPAPMESLSTTHRDYRAEGFQPAPLPPTQPHDCYAEQPRSYWLEQARSVPGVTSICSSTDTPFRRSAAFSTPVTERLGQPL</sequence>
<dbReference type="GO" id="GO:0005737">
    <property type="term" value="C:cytoplasm"/>
    <property type="evidence" value="ECO:0007669"/>
    <property type="project" value="TreeGrafter"/>
</dbReference>
<proteinExistence type="predicted"/>
<feature type="compositionally biased region" description="Polar residues" evidence="1">
    <location>
        <begin position="56"/>
        <end position="68"/>
    </location>
</feature>
<dbReference type="GO" id="GO:0045944">
    <property type="term" value="P:positive regulation of transcription by RNA polymerase II"/>
    <property type="evidence" value="ECO:0007669"/>
    <property type="project" value="TreeGrafter"/>
</dbReference>
<name>A0A7K7BDL3_9AVES</name>
<dbReference type="GO" id="GO:0008017">
    <property type="term" value="F:microtubule binding"/>
    <property type="evidence" value="ECO:0007669"/>
    <property type="project" value="InterPro"/>
</dbReference>
<protein>
    <submittedName>
        <fullName evidence="2">SPAG8 protein</fullName>
    </submittedName>
</protein>
<dbReference type="AlphaFoldDB" id="A0A7K7BDL3"/>
<reference evidence="2 3" key="1">
    <citation type="submission" date="2019-09" db="EMBL/GenBank/DDBJ databases">
        <title>Bird 10,000 Genomes (B10K) Project - Family phase.</title>
        <authorList>
            <person name="Zhang G."/>
        </authorList>
    </citation>
    <scope>NUCLEOTIDE SEQUENCE [LARGE SCALE GENOMIC DNA]</scope>
    <source>
        <strain evidence="2">B10K-MSB-03</strain>
    </source>
</reference>
<evidence type="ECO:0000313" key="2">
    <source>
        <dbReference type="EMBL" id="NWY06318.1"/>
    </source>
</evidence>
<gene>
    <name evidence="2" type="primary">Spag8</name>
    <name evidence="2" type="ORF">NOTORN_R02356</name>
</gene>
<dbReference type="PANTHER" id="PTHR15510:SF5">
    <property type="entry name" value="SPERM-ASSOCIATED ANTIGEN 8"/>
    <property type="match status" value="1"/>
</dbReference>
<evidence type="ECO:0000256" key="1">
    <source>
        <dbReference type="SAM" id="MobiDB-lite"/>
    </source>
</evidence>
<keyword evidence="3" id="KW-1185">Reference proteome</keyword>
<comment type="caution">
    <text evidence="2">The sequence shown here is derived from an EMBL/GenBank/DDBJ whole genome shotgun (WGS) entry which is preliminary data.</text>
</comment>
<evidence type="ECO:0000313" key="3">
    <source>
        <dbReference type="Proteomes" id="UP000531938"/>
    </source>
</evidence>
<feature type="region of interest" description="Disordered" evidence="1">
    <location>
        <begin position="47"/>
        <end position="103"/>
    </location>
</feature>
<dbReference type="EMBL" id="VZSH01000303">
    <property type="protein sequence ID" value="NWY06318.1"/>
    <property type="molecule type" value="Genomic_DNA"/>
</dbReference>
<dbReference type="Proteomes" id="UP000531938">
    <property type="component" value="Unassembled WGS sequence"/>
</dbReference>